<feature type="binding site" evidence="10">
    <location>
        <begin position="228"/>
        <end position="229"/>
    </location>
    <ligand>
        <name>sn-glycerol 1-phosphate</name>
        <dbReference type="ChEBI" id="CHEBI:57685"/>
    </ligand>
</feature>
<comment type="similarity">
    <text evidence="10">Belongs to the GGGP/HepGP synthase family. Group II subfamily.</text>
</comment>
<proteinExistence type="inferred from homology"/>
<evidence type="ECO:0000256" key="10">
    <source>
        <dbReference type="HAMAP-Rule" id="MF_00112"/>
    </source>
</evidence>
<dbReference type="SUPFAM" id="SSF51395">
    <property type="entry name" value="FMN-linked oxidoreductases"/>
    <property type="match status" value="1"/>
</dbReference>
<dbReference type="RefSeq" id="WP_110270349.1">
    <property type="nucleotide sequence ID" value="NZ_CP029289.2"/>
</dbReference>
<protein>
    <recommendedName>
        <fullName evidence="10">Geranylgeranylglyceryl phosphate synthase</fullName>
        <shortName evidence="10">GGGP synthase</shortName>
        <shortName evidence="10">GGGPS</shortName>
        <ecNumber evidence="10">2.5.1.41</ecNumber>
    </recommendedName>
    <alternativeName>
        <fullName evidence="10">(S)-3-O-geranylgeranylglyceryl phosphate synthase</fullName>
    </alternativeName>
    <alternativeName>
        <fullName evidence="10">Phosphoglycerol geranylgeranyltransferase</fullName>
    </alternativeName>
</protein>
<evidence type="ECO:0000256" key="8">
    <source>
        <dbReference type="ARBA" id="ARBA00023264"/>
    </source>
</evidence>
<dbReference type="InterPro" id="IPR039074">
    <property type="entry name" value="GGGP/HepGP_synthase_I"/>
</dbReference>
<dbReference type="CDD" id="cd02812">
    <property type="entry name" value="PcrB_like"/>
    <property type="match status" value="1"/>
</dbReference>
<dbReference type="GeneID" id="36831997"/>
<keyword evidence="8 10" id="KW-1208">Phospholipid metabolism</keyword>
<dbReference type="OrthoDB" id="7409at2157"/>
<feature type="binding site" evidence="10">
    <location>
        <begin position="206"/>
        <end position="207"/>
    </location>
    <ligand>
        <name>sn-glycerol 1-phosphate</name>
        <dbReference type="ChEBI" id="CHEBI:57685"/>
    </ligand>
</feature>
<dbReference type="EC" id="2.5.1.41" evidence="10"/>
<dbReference type="HAMAP" id="MF_00112">
    <property type="entry name" value="GGGP_HepGP_synthase"/>
    <property type="match status" value="1"/>
</dbReference>
<name>A0A2U9IEK0_9CREN</name>
<evidence type="ECO:0000256" key="4">
    <source>
        <dbReference type="ARBA" id="ARBA00022723"/>
    </source>
</evidence>
<dbReference type="Gene3D" id="3.20.20.390">
    <property type="entry name" value="FMN-linked oxidoreductases"/>
    <property type="match status" value="1"/>
</dbReference>
<dbReference type="InterPro" id="IPR038597">
    <property type="entry name" value="GGGP/HepGP_synthase_sf"/>
</dbReference>
<dbReference type="NCBIfam" id="TIGR01768">
    <property type="entry name" value="GGGP-family"/>
    <property type="match status" value="1"/>
</dbReference>
<dbReference type="KEGG" id="abri:DFR85_07535"/>
<dbReference type="Proteomes" id="UP000248044">
    <property type="component" value="Chromosome"/>
</dbReference>
<dbReference type="PANTHER" id="PTHR40029">
    <property type="match status" value="1"/>
</dbReference>
<dbReference type="Pfam" id="PF01884">
    <property type="entry name" value="PcrB"/>
    <property type="match status" value="1"/>
</dbReference>
<dbReference type="GO" id="GO:0047294">
    <property type="term" value="F:phosphoglycerol geranylgeranyltransferase activity"/>
    <property type="evidence" value="ECO:0007669"/>
    <property type="project" value="UniProtKB-UniRule"/>
</dbReference>
<dbReference type="NCBIfam" id="NF003202">
    <property type="entry name" value="PRK04169.1-6"/>
    <property type="match status" value="1"/>
</dbReference>
<comment type="function">
    <text evidence="10">Prenyltransferase that catalyzes the transfer of the geranylgeranyl moiety of geranylgeranyl diphosphate (GGPP) to the C3 hydroxyl of sn-glycerol-1-phosphate (G1P). This reaction is the first ether-bond-formation step in the biosynthesis of archaeal membrane lipids.</text>
</comment>
<keyword evidence="1 10" id="KW-0963">Cytoplasm</keyword>
<evidence type="ECO:0000256" key="1">
    <source>
        <dbReference type="ARBA" id="ARBA00022490"/>
    </source>
</evidence>
<dbReference type="GO" id="GO:0120536">
    <property type="term" value="F:heptaprenylglyceryl phosphate synthase activity"/>
    <property type="evidence" value="ECO:0007669"/>
    <property type="project" value="UniProtKB-ARBA"/>
</dbReference>
<comment type="catalytic activity">
    <reaction evidence="9 10">
        <text>sn-glycerol 1-phosphate + (2E,6E,10E)-geranylgeranyl diphosphate = sn-3-O-(geranylgeranyl)glycerol 1-phosphate + diphosphate</text>
        <dbReference type="Rhea" id="RHEA:23404"/>
        <dbReference type="ChEBI" id="CHEBI:33019"/>
        <dbReference type="ChEBI" id="CHEBI:57677"/>
        <dbReference type="ChEBI" id="CHEBI:57685"/>
        <dbReference type="ChEBI" id="CHEBI:58756"/>
        <dbReference type="EC" id="2.5.1.41"/>
    </reaction>
</comment>
<evidence type="ECO:0000256" key="9">
    <source>
        <dbReference type="ARBA" id="ARBA00047288"/>
    </source>
</evidence>
<evidence type="ECO:0000256" key="7">
    <source>
        <dbReference type="ARBA" id="ARBA00023209"/>
    </source>
</evidence>
<sequence length="252" mass="27444">MKLKGKVKNYIQRLIEEGSVLHFSLLDPDKISDISKLYDITKSLYNYGTNAFLIGGTLGISLDKLNKILEILDDFDIPKIIFPSNINLITEKADAILFMSLLNSDDIYYVMGAQVAAAPIIKKTEVETLSTGYLIIGNGGTAAHIGRARVIPYDNIDLAVAYSLAAEYMGMNFIYLEAGSGALEPVKPEMIRTVRKTTSLKIITGGGIRTPEKATEIATAGANIIVTGNIIESDLTKALKIIESIKKIKISE</sequence>
<keyword evidence="4 10" id="KW-0479">Metal-binding</keyword>
<keyword evidence="2 10" id="KW-0444">Lipid biosynthesis</keyword>
<keyword evidence="3 10" id="KW-0808">Transferase</keyword>
<evidence type="ECO:0000313" key="11">
    <source>
        <dbReference type="EMBL" id="AWR94468.1"/>
    </source>
</evidence>
<feature type="binding site" evidence="10">
    <location>
        <begin position="175"/>
        <end position="181"/>
    </location>
    <ligand>
        <name>sn-glycerol 1-phosphate</name>
        <dbReference type="ChEBI" id="CHEBI:57685"/>
    </ligand>
</feature>
<accession>A0A2U9IEK0</accession>
<organism evidence="11 12">
    <name type="scientific">Acidianus brierleyi</name>
    <dbReference type="NCBI Taxonomy" id="41673"/>
    <lineage>
        <taxon>Archaea</taxon>
        <taxon>Thermoproteota</taxon>
        <taxon>Thermoprotei</taxon>
        <taxon>Sulfolobales</taxon>
        <taxon>Sulfolobaceae</taxon>
        <taxon>Acidianus</taxon>
    </lineage>
</organism>
<dbReference type="InterPro" id="IPR010946">
    <property type="entry name" value="GGGP_synth"/>
</dbReference>
<comment type="subcellular location">
    <subcellularLocation>
        <location evidence="10">Cytoplasm</location>
    </subcellularLocation>
</comment>
<dbReference type="GO" id="GO:0005737">
    <property type="term" value="C:cytoplasm"/>
    <property type="evidence" value="ECO:0007669"/>
    <property type="project" value="UniProtKB-SubCell"/>
</dbReference>
<gene>
    <name evidence="11" type="ORF">DFR85_07535</name>
</gene>
<comment type="caution">
    <text evidence="10">Lacks conserved residue(s) required for the propagation of feature annotation.</text>
</comment>
<dbReference type="NCBIfam" id="NF003198">
    <property type="entry name" value="PRK04169.1-2"/>
    <property type="match status" value="1"/>
</dbReference>
<reference evidence="11 12" key="1">
    <citation type="submission" date="2018-05" db="EMBL/GenBank/DDBJ databases">
        <title>Complete Genome Sequences of Extremely Thermoacidophilic, Metal-Mobilizing Type-Strain Members of the Archaeal Family Sulfolobaceae: Acidianus brierleyi DSM-1651T, Acidianus sulfidivorans DSM-18786T, Metallosphaera hakonensis DSM-7519T, and Metallosphaera prunae DSM-10039T.</title>
        <authorList>
            <person name="Counts J.A."/>
            <person name="Kelly R.M."/>
        </authorList>
    </citation>
    <scope>NUCLEOTIDE SEQUENCE [LARGE SCALE GENOMIC DNA]</scope>
    <source>
        <strain evidence="11 12">DSM 1651</strain>
    </source>
</reference>
<comment type="cofactor">
    <cofactor evidence="10">
        <name>Mg(2+)</name>
        <dbReference type="ChEBI" id="CHEBI:18420"/>
    </cofactor>
</comment>
<dbReference type="GO" id="GO:0000287">
    <property type="term" value="F:magnesium ion binding"/>
    <property type="evidence" value="ECO:0007669"/>
    <property type="project" value="UniProtKB-UniRule"/>
</dbReference>
<comment type="pathway">
    <text evidence="10">Membrane lipid metabolism; glycerophospholipid metabolism.</text>
</comment>
<dbReference type="EMBL" id="CP029289">
    <property type="protein sequence ID" value="AWR94468.1"/>
    <property type="molecule type" value="Genomic_DNA"/>
</dbReference>
<evidence type="ECO:0000256" key="5">
    <source>
        <dbReference type="ARBA" id="ARBA00022842"/>
    </source>
</evidence>
<evidence type="ECO:0000256" key="6">
    <source>
        <dbReference type="ARBA" id="ARBA00023098"/>
    </source>
</evidence>
<keyword evidence="6 10" id="KW-0443">Lipid metabolism</keyword>
<dbReference type="UniPathway" id="UPA00940"/>
<dbReference type="PANTHER" id="PTHR40029:SF2">
    <property type="entry name" value="HEPTAPRENYLGLYCERYL PHOSPHATE SYNTHASE"/>
    <property type="match status" value="1"/>
</dbReference>
<keyword evidence="7 10" id="KW-0594">Phospholipid biosynthesis</keyword>
<evidence type="ECO:0000256" key="3">
    <source>
        <dbReference type="ARBA" id="ARBA00022679"/>
    </source>
</evidence>
<evidence type="ECO:0000256" key="2">
    <source>
        <dbReference type="ARBA" id="ARBA00022516"/>
    </source>
</evidence>
<evidence type="ECO:0000313" key="12">
    <source>
        <dbReference type="Proteomes" id="UP000248044"/>
    </source>
</evidence>
<feature type="binding site" evidence="10">
    <location>
        <position position="57"/>
    </location>
    <ligand>
        <name>Mg(2+)</name>
        <dbReference type="ChEBI" id="CHEBI:18420"/>
    </ligand>
</feature>
<keyword evidence="12" id="KW-1185">Reference proteome</keyword>
<dbReference type="AlphaFoldDB" id="A0A2U9IEK0"/>
<dbReference type="NCBIfam" id="TIGR01769">
    <property type="entry name" value="GGGP"/>
    <property type="match status" value="1"/>
</dbReference>
<keyword evidence="5 10" id="KW-0460">Magnesium</keyword>
<feature type="binding site" evidence="10">
    <location>
        <position position="27"/>
    </location>
    <ligand>
        <name>Mg(2+)</name>
        <dbReference type="ChEBI" id="CHEBI:18420"/>
    </ligand>
</feature>
<dbReference type="GO" id="GO:0046474">
    <property type="term" value="P:glycerophospholipid biosynthetic process"/>
    <property type="evidence" value="ECO:0007669"/>
    <property type="project" value="UniProtKB-UniRule"/>
</dbReference>
<dbReference type="InterPro" id="IPR008205">
    <property type="entry name" value="GGGP_HepGP_synthase"/>
</dbReference>
<dbReference type="FunFam" id="3.20.20.390:FF:000001">
    <property type="entry name" value="Heptaprenylglyceryl phosphate synthase"/>
    <property type="match status" value="1"/>
</dbReference>